<feature type="binding site" evidence="24">
    <location>
        <begin position="329"/>
        <end position="330"/>
    </location>
    <ligand>
        <name>ATP</name>
        <dbReference type="ChEBI" id="CHEBI:30616"/>
    </ligand>
</feature>
<evidence type="ECO:0000256" key="18">
    <source>
        <dbReference type="ARBA" id="ARBA00060592"/>
    </source>
</evidence>
<comment type="pathway">
    <text evidence="18">Glycan biosynthesis.</text>
</comment>
<dbReference type="SUPFAM" id="SSF52440">
    <property type="entry name" value="PreATP-grasp domain"/>
    <property type="match status" value="1"/>
</dbReference>
<dbReference type="InterPro" id="IPR000291">
    <property type="entry name" value="D-Ala_lig_Van_CS"/>
</dbReference>
<evidence type="ECO:0000256" key="23">
    <source>
        <dbReference type="PIRSR" id="PIRSR039102-1"/>
    </source>
</evidence>
<dbReference type="NCBIfam" id="TIGR01205">
    <property type="entry name" value="D_ala_D_alaTIGR"/>
    <property type="match status" value="1"/>
</dbReference>
<evidence type="ECO:0000256" key="10">
    <source>
        <dbReference type="ARBA" id="ARBA00022741"/>
    </source>
</evidence>
<dbReference type="PIRSF" id="PIRSF039102">
    <property type="entry name" value="Ddl/VanB"/>
    <property type="match status" value="1"/>
</dbReference>
<feature type="binding site" evidence="25">
    <location>
        <position position="330"/>
    </location>
    <ligand>
        <name>Mg(2+)</name>
        <dbReference type="ChEBI" id="CHEBI:18420"/>
        <label>2</label>
    </ligand>
</feature>
<protein>
    <recommendedName>
        <fullName evidence="19 22">D-alanine--D-alanine ligase</fullName>
        <ecNumber evidence="6 22">6.3.2.4</ecNumber>
    </recommendedName>
    <alternativeName>
        <fullName evidence="21 22">D-Ala-D-Ala ligase</fullName>
    </alternativeName>
    <alternativeName>
        <fullName evidence="20 22">D-alanylalanine synthetase</fullName>
    </alternativeName>
</protein>
<dbReference type="GO" id="GO:0005829">
    <property type="term" value="C:cytosol"/>
    <property type="evidence" value="ECO:0007669"/>
    <property type="project" value="TreeGrafter"/>
</dbReference>
<evidence type="ECO:0000256" key="3">
    <source>
        <dbReference type="ARBA" id="ARBA00004496"/>
    </source>
</evidence>
<dbReference type="NCBIfam" id="NF002528">
    <property type="entry name" value="PRK01966.1-4"/>
    <property type="match status" value="1"/>
</dbReference>
<dbReference type="GO" id="GO:0008716">
    <property type="term" value="F:D-alanine-D-alanine ligase activity"/>
    <property type="evidence" value="ECO:0007669"/>
    <property type="project" value="UniProtKB-UniRule"/>
</dbReference>
<reference evidence="28 29" key="1">
    <citation type="submission" date="2018-11" db="EMBL/GenBank/DDBJ databases">
        <title>Genome sequencing and assembly of Anaerosphaera sp. nov., GS7-6-2.</title>
        <authorList>
            <person name="Rettenmaier R."/>
            <person name="Liebl W."/>
            <person name="Zverlov V."/>
        </authorList>
    </citation>
    <scope>NUCLEOTIDE SEQUENCE [LARGE SCALE GENOMIC DNA]</scope>
    <source>
        <strain evidence="28 29">GS7-6-2</strain>
    </source>
</reference>
<evidence type="ECO:0000256" key="7">
    <source>
        <dbReference type="ARBA" id="ARBA00022490"/>
    </source>
</evidence>
<dbReference type="Gene3D" id="3.30.470.20">
    <property type="entry name" value="ATP-grasp fold, B domain"/>
    <property type="match status" value="1"/>
</dbReference>
<dbReference type="PANTHER" id="PTHR23132:SF25">
    <property type="entry name" value="D-ALANINE--D-ALANINE LIGASE A"/>
    <property type="match status" value="1"/>
</dbReference>
<dbReference type="UniPathway" id="UPA00219"/>
<comment type="subcellular location">
    <subcellularLocation>
        <location evidence="3 22">Cytoplasm</location>
    </subcellularLocation>
</comment>
<comment type="caution">
    <text evidence="28">The sequence shown here is derived from an EMBL/GenBank/DDBJ whole genome shotgun (WGS) entry which is preliminary data.</text>
</comment>
<dbReference type="GO" id="GO:0046872">
    <property type="term" value="F:metal ion binding"/>
    <property type="evidence" value="ECO:0007669"/>
    <property type="project" value="UniProtKB-KW"/>
</dbReference>
<dbReference type="PANTHER" id="PTHR23132">
    <property type="entry name" value="D-ALANINE--D-ALANINE LIGASE"/>
    <property type="match status" value="1"/>
</dbReference>
<evidence type="ECO:0000256" key="9">
    <source>
        <dbReference type="ARBA" id="ARBA00022723"/>
    </source>
</evidence>
<evidence type="ECO:0000256" key="13">
    <source>
        <dbReference type="ARBA" id="ARBA00022960"/>
    </source>
</evidence>
<feature type="domain" description="ATP-grasp" evidence="27">
    <location>
        <begin position="151"/>
        <end position="359"/>
    </location>
</feature>
<feature type="active site" evidence="23">
    <location>
        <position position="198"/>
    </location>
</feature>
<dbReference type="InterPro" id="IPR011095">
    <property type="entry name" value="Dala_Dala_lig_C"/>
</dbReference>
<comment type="cofactor">
    <cofactor evidence="25">
        <name>Mg(2+)</name>
        <dbReference type="ChEBI" id="CHEBI:18420"/>
    </cofactor>
    <cofactor evidence="25">
        <name>Mn(2+)</name>
        <dbReference type="ChEBI" id="CHEBI:29035"/>
    </cofactor>
    <text evidence="25">Binds 2 magnesium or manganese ions per subunit.</text>
</comment>
<evidence type="ECO:0000256" key="1">
    <source>
        <dbReference type="ARBA" id="ARBA00001936"/>
    </source>
</evidence>
<feature type="binding site" evidence="25">
    <location>
        <position position="318"/>
    </location>
    <ligand>
        <name>Mg(2+)</name>
        <dbReference type="ChEBI" id="CHEBI:18420"/>
        <label>1</label>
    </ligand>
</feature>
<evidence type="ECO:0000256" key="25">
    <source>
        <dbReference type="PIRSR" id="PIRSR039102-3"/>
    </source>
</evidence>
<dbReference type="PROSITE" id="PS50975">
    <property type="entry name" value="ATP_GRASP"/>
    <property type="match status" value="1"/>
</dbReference>
<keyword evidence="16 22" id="KW-0961">Cell wall biogenesis/degradation</keyword>
<comment type="pathway">
    <text evidence="4 22">Cell wall biogenesis; peptidoglycan biosynthesis.</text>
</comment>
<accession>A0A437S7Q9</accession>
<dbReference type="OrthoDB" id="9813261at2"/>
<evidence type="ECO:0000256" key="26">
    <source>
        <dbReference type="PROSITE-ProRule" id="PRU00409"/>
    </source>
</evidence>
<keyword evidence="7 22" id="KW-0963">Cytoplasm</keyword>
<dbReference type="InterPro" id="IPR013815">
    <property type="entry name" value="ATP_grasp_subdomain_1"/>
</dbReference>
<dbReference type="RefSeq" id="WP_127724180.1">
    <property type="nucleotide sequence ID" value="NZ_RLIH01000004.1"/>
</dbReference>
<dbReference type="FunFam" id="3.30.1490.20:FF:000007">
    <property type="entry name" value="D-alanine--D-alanine ligase"/>
    <property type="match status" value="1"/>
</dbReference>
<keyword evidence="13 22" id="KW-0133">Cell shape</keyword>
<evidence type="ECO:0000256" key="15">
    <source>
        <dbReference type="ARBA" id="ARBA00023211"/>
    </source>
</evidence>
<evidence type="ECO:0000256" key="22">
    <source>
        <dbReference type="HAMAP-Rule" id="MF_00047"/>
    </source>
</evidence>
<evidence type="ECO:0000256" key="11">
    <source>
        <dbReference type="ARBA" id="ARBA00022840"/>
    </source>
</evidence>
<evidence type="ECO:0000313" key="29">
    <source>
        <dbReference type="Proteomes" id="UP000288812"/>
    </source>
</evidence>
<evidence type="ECO:0000256" key="12">
    <source>
        <dbReference type="ARBA" id="ARBA00022842"/>
    </source>
</evidence>
<keyword evidence="14 22" id="KW-0573">Peptidoglycan synthesis</keyword>
<feature type="binding site" evidence="25">
    <location>
        <position position="330"/>
    </location>
    <ligand>
        <name>Mg(2+)</name>
        <dbReference type="ChEBI" id="CHEBI:18420"/>
        <label>1</label>
    </ligand>
</feature>
<keyword evidence="8 22" id="KW-0436">Ligase</keyword>
<evidence type="ECO:0000256" key="6">
    <source>
        <dbReference type="ARBA" id="ARBA00012216"/>
    </source>
</evidence>
<proteinExistence type="inferred from homology"/>
<feature type="active site" evidence="23">
    <location>
        <position position="337"/>
    </location>
</feature>
<dbReference type="InterPro" id="IPR005905">
    <property type="entry name" value="D_ala_D_ala"/>
</dbReference>
<evidence type="ECO:0000256" key="24">
    <source>
        <dbReference type="PIRSR" id="PIRSR039102-2"/>
    </source>
</evidence>
<feature type="active site" evidence="23">
    <location>
        <position position="14"/>
    </location>
</feature>
<dbReference type="InterPro" id="IPR016185">
    <property type="entry name" value="PreATP-grasp_dom_sf"/>
</dbReference>
<organism evidence="28 29">
    <name type="scientific">Anaerosphaera multitolerans</name>
    <dbReference type="NCBI Taxonomy" id="2487351"/>
    <lineage>
        <taxon>Bacteria</taxon>
        <taxon>Bacillati</taxon>
        <taxon>Bacillota</taxon>
        <taxon>Tissierellia</taxon>
        <taxon>Tissierellales</taxon>
        <taxon>Peptoniphilaceae</taxon>
        <taxon>Anaerosphaera</taxon>
    </lineage>
</organism>
<keyword evidence="9 25" id="KW-0479">Metal-binding</keyword>
<comment type="catalytic activity">
    <reaction evidence="17 22">
        <text>2 D-alanine + ATP = D-alanyl-D-alanine + ADP + phosphate + H(+)</text>
        <dbReference type="Rhea" id="RHEA:11224"/>
        <dbReference type="ChEBI" id="CHEBI:15378"/>
        <dbReference type="ChEBI" id="CHEBI:30616"/>
        <dbReference type="ChEBI" id="CHEBI:43474"/>
        <dbReference type="ChEBI" id="CHEBI:57416"/>
        <dbReference type="ChEBI" id="CHEBI:57822"/>
        <dbReference type="ChEBI" id="CHEBI:456216"/>
        <dbReference type="EC" id="6.3.2.4"/>
    </reaction>
</comment>
<evidence type="ECO:0000256" key="21">
    <source>
        <dbReference type="ARBA" id="ARBA00077154"/>
    </source>
</evidence>
<dbReference type="GO" id="GO:0005524">
    <property type="term" value="F:ATP binding"/>
    <property type="evidence" value="ECO:0007669"/>
    <property type="project" value="UniProtKB-UniRule"/>
</dbReference>
<dbReference type="GO" id="GO:0009252">
    <property type="term" value="P:peptidoglycan biosynthetic process"/>
    <property type="evidence" value="ECO:0007669"/>
    <property type="project" value="UniProtKB-UniRule"/>
</dbReference>
<dbReference type="Gene3D" id="3.40.50.20">
    <property type="match status" value="1"/>
</dbReference>
<evidence type="ECO:0000256" key="2">
    <source>
        <dbReference type="ARBA" id="ARBA00003921"/>
    </source>
</evidence>
<dbReference type="Pfam" id="PF01820">
    <property type="entry name" value="Dala_Dala_lig_N"/>
    <property type="match status" value="1"/>
</dbReference>
<dbReference type="HAMAP" id="MF_00047">
    <property type="entry name" value="Dala_Dala_lig"/>
    <property type="match status" value="1"/>
</dbReference>
<evidence type="ECO:0000256" key="14">
    <source>
        <dbReference type="ARBA" id="ARBA00022984"/>
    </source>
</evidence>
<dbReference type="InterPro" id="IPR011761">
    <property type="entry name" value="ATP-grasp"/>
</dbReference>
<feature type="binding site" evidence="24">
    <location>
        <begin position="198"/>
        <end position="199"/>
    </location>
    <ligand>
        <name>ATP</name>
        <dbReference type="ChEBI" id="CHEBI:30616"/>
    </ligand>
</feature>
<dbReference type="EMBL" id="RLIH01000004">
    <property type="protein sequence ID" value="RVU55115.1"/>
    <property type="molecule type" value="Genomic_DNA"/>
</dbReference>
<sequence>MENIAVVFGGRSVEHEVSVITGMQIMENMDKSKYNPIPLYITKEGKFLSGDVLKDFTTFKENDFSKAVEVFFKGYNEDFNLYTVSSKKGGLFGKDSRDVEVFAKVDVVFPALHGTYGEDGCFQGLLELMSVPYVGCGVTPAGVGMDKVIMKKVFQSEDIPMTEYFYFYRDEWKEQEKIIEKAEKIGYSLFVKPANLGSSVGISKAKNKEEFIEAVEVAIRYDRKILVEKAVENPREINIAVMGYENDLVVSACEEPVGWKDLLKYEDKYVAGPKGSKGMKGQKKNLPANISDTVREEIEKYAKLAFRAIDAMGDARIDFLLEGDTVYVNEINTLPGSLAFYLWEESGISFKELITRLIELSKVRYEQKAENITSYDSNLYKNTSYGAKL</sequence>
<keyword evidence="12 25" id="KW-0460">Magnesium</keyword>
<feature type="binding site" evidence="24">
    <location>
        <begin position="190"/>
        <end position="192"/>
    </location>
    <ligand>
        <name>ATP</name>
        <dbReference type="ChEBI" id="CHEBI:30616"/>
    </ligand>
</feature>
<dbReference type="Gene3D" id="3.30.1490.20">
    <property type="entry name" value="ATP-grasp fold, A domain"/>
    <property type="match status" value="1"/>
</dbReference>
<gene>
    <name evidence="22" type="primary">ddl</name>
    <name evidence="28" type="ORF">EF514_04285</name>
</gene>
<evidence type="ECO:0000256" key="16">
    <source>
        <dbReference type="ARBA" id="ARBA00023316"/>
    </source>
</evidence>
<evidence type="ECO:0000256" key="19">
    <source>
        <dbReference type="ARBA" id="ARBA00068427"/>
    </source>
</evidence>
<dbReference type="Pfam" id="PF07478">
    <property type="entry name" value="Dala_Dala_lig_C"/>
    <property type="match status" value="1"/>
</dbReference>
<evidence type="ECO:0000256" key="8">
    <source>
        <dbReference type="ARBA" id="ARBA00022598"/>
    </source>
</evidence>
<feature type="binding site" evidence="24">
    <location>
        <begin position="228"/>
        <end position="236"/>
    </location>
    <ligand>
        <name>ATP</name>
        <dbReference type="ChEBI" id="CHEBI:30616"/>
    </ligand>
</feature>
<keyword evidence="29" id="KW-1185">Reference proteome</keyword>
<comment type="function">
    <text evidence="2 22">Cell wall formation.</text>
</comment>
<dbReference type="PROSITE" id="PS00844">
    <property type="entry name" value="DALA_DALA_LIGASE_2"/>
    <property type="match status" value="1"/>
</dbReference>
<keyword evidence="10 24" id="KW-0547">Nucleotide-binding</keyword>
<dbReference type="AlphaFoldDB" id="A0A437S7Q9"/>
<dbReference type="PROSITE" id="PS00843">
    <property type="entry name" value="DALA_DALA_LIGASE_1"/>
    <property type="match status" value="1"/>
</dbReference>
<evidence type="ECO:0000256" key="20">
    <source>
        <dbReference type="ARBA" id="ARBA00076288"/>
    </source>
</evidence>
<evidence type="ECO:0000259" key="27">
    <source>
        <dbReference type="PROSITE" id="PS50975"/>
    </source>
</evidence>
<evidence type="ECO:0000256" key="5">
    <source>
        <dbReference type="ARBA" id="ARBA00010871"/>
    </source>
</evidence>
<keyword evidence="15 25" id="KW-0464">Manganese</keyword>
<dbReference type="GO" id="GO:0008360">
    <property type="term" value="P:regulation of cell shape"/>
    <property type="evidence" value="ECO:0007669"/>
    <property type="project" value="UniProtKB-KW"/>
</dbReference>
<comment type="similarity">
    <text evidence="5 22">Belongs to the D-alanine--D-alanine ligase family.</text>
</comment>
<dbReference type="Proteomes" id="UP000288812">
    <property type="component" value="Unassembled WGS sequence"/>
</dbReference>
<dbReference type="SUPFAM" id="SSF56059">
    <property type="entry name" value="Glutathione synthetase ATP-binding domain-like"/>
    <property type="match status" value="1"/>
</dbReference>
<name>A0A437S7Q9_9FIRM</name>
<keyword evidence="11 26" id="KW-0067">ATP-binding</keyword>
<evidence type="ECO:0000313" key="28">
    <source>
        <dbReference type="EMBL" id="RVU55115.1"/>
    </source>
</evidence>
<feature type="binding site" evidence="24">
    <location>
        <position position="147"/>
    </location>
    <ligand>
        <name>ATP</name>
        <dbReference type="ChEBI" id="CHEBI:30616"/>
    </ligand>
</feature>
<feature type="binding site" evidence="25">
    <location>
        <position position="332"/>
    </location>
    <ligand>
        <name>Mg(2+)</name>
        <dbReference type="ChEBI" id="CHEBI:18420"/>
        <label>2</label>
    </ligand>
</feature>
<dbReference type="EC" id="6.3.2.4" evidence="6 22"/>
<dbReference type="GO" id="GO:0071555">
    <property type="term" value="P:cell wall organization"/>
    <property type="evidence" value="ECO:0007669"/>
    <property type="project" value="UniProtKB-KW"/>
</dbReference>
<dbReference type="InterPro" id="IPR011127">
    <property type="entry name" value="Dala_Dala_lig_N"/>
</dbReference>
<evidence type="ECO:0000256" key="17">
    <source>
        <dbReference type="ARBA" id="ARBA00047614"/>
    </source>
</evidence>
<comment type="cofactor">
    <cofactor evidence="1">
        <name>Mn(2+)</name>
        <dbReference type="ChEBI" id="CHEBI:29035"/>
    </cofactor>
</comment>
<evidence type="ECO:0000256" key="4">
    <source>
        <dbReference type="ARBA" id="ARBA00004752"/>
    </source>
</evidence>